<accession>A0A0D6LL88</accession>
<name>A0A0D6LL88_9BILA</name>
<reference evidence="1 2" key="1">
    <citation type="submission" date="2013-05" db="EMBL/GenBank/DDBJ databases">
        <title>Draft genome of the parasitic nematode Anyclostoma ceylanicum.</title>
        <authorList>
            <person name="Mitreva M."/>
        </authorList>
    </citation>
    <scope>NUCLEOTIDE SEQUENCE [LARGE SCALE GENOMIC DNA]</scope>
</reference>
<proteinExistence type="predicted"/>
<protein>
    <submittedName>
        <fullName evidence="1">Uncharacterized protein</fullName>
    </submittedName>
</protein>
<evidence type="ECO:0000313" key="1">
    <source>
        <dbReference type="EMBL" id="EPB72810.1"/>
    </source>
</evidence>
<keyword evidence="2" id="KW-1185">Reference proteome</keyword>
<dbReference type="Proteomes" id="UP000054495">
    <property type="component" value="Unassembled WGS sequence"/>
</dbReference>
<sequence>MFSKYLFNGEATSSIEKIWSGSNRAIMFATARLVRSDCEKEHADIGGRLEEVYKRNAPLELQARSGTRSSCRANIPSKIKTVRGARWSQIWTCSGDRYKPIRIKTLKLAVALVMNQIMVVRRPKSIGKARKLSR</sequence>
<evidence type="ECO:0000313" key="2">
    <source>
        <dbReference type="Proteomes" id="UP000054495"/>
    </source>
</evidence>
<dbReference type="AlphaFoldDB" id="A0A0D6LL88"/>
<organism evidence="1 2">
    <name type="scientific">Ancylostoma ceylanicum</name>
    <dbReference type="NCBI Taxonomy" id="53326"/>
    <lineage>
        <taxon>Eukaryota</taxon>
        <taxon>Metazoa</taxon>
        <taxon>Ecdysozoa</taxon>
        <taxon>Nematoda</taxon>
        <taxon>Chromadorea</taxon>
        <taxon>Rhabditida</taxon>
        <taxon>Rhabditina</taxon>
        <taxon>Rhabditomorpha</taxon>
        <taxon>Strongyloidea</taxon>
        <taxon>Ancylostomatidae</taxon>
        <taxon>Ancylostomatinae</taxon>
        <taxon>Ancylostoma</taxon>
    </lineage>
</organism>
<gene>
    <name evidence="1" type="ORF">ANCCEY_08087</name>
</gene>
<dbReference type="EMBL" id="KE125022">
    <property type="protein sequence ID" value="EPB72810.1"/>
    <property type="molecule type" value="Genomic_DNA"/>
</dbReference>